<proteinExistence type="predicted"/>
<keyword evidence="7" id="KW-0813">Transport</keyword>
<dbReference type="InterPro" id="IPR010656">
    <property type="entry name" value="DctM"/>
</dbReference>
<dbReference type="eggNOG" id="COG4664">
    <property type="taxonomic scope" value="Bacteria"/>
</dbReference>
<keyword evidence="2" id="KW-1003">Cell membrane</keyword>
<dbReference type="HOGENOM" id="CLU_019824_3_0_5"/>
<dbReference type="GO" id="GO:0005886">
    <property type="term" value="C:plasma membrane"/>
    <property type="evidence" value="ECO:0007669"/>
    <property type="project" value="UniProtKB-SubCell"/>
</dbReference>
<feature type="transmembrane region" description="Helical" evidence="8">
    <location>
        <begin position="28"/>
        <end position="47"/>
    </location>
</feature>
<dbReference type="EMBL" id="CP000449">
    <property type="protein sequence ID" value="ABI65854.1"/>
    <property type="molecule type" value="Genomic_DNA"/>
</dbReference>
<feature type="transmembrane region" description="Helical" evidence="8">
    <location>
        <begin position="150"/>
        <end position="174"/>
    </location>
</feature>
<feature type="transmembrane region" description="Helical" evidence="8">
    <location>
        <begin position="303"/>
        <end position="324"/>
    </location>
</feature>
<keyword evidence="4 8" id="KW-0812">Transmembrane</keyword>
<evidence type="ECO:0000256" key="1">
    <source>
        <dbReference type="ARBA" id="ARBA00004429"/>
    </source>
</evidence>
<feature type="transmembrane region" description="Helical" evidence="8">
    <location>
        <begin position="370"/>
        <end position="394"/>
    </location>
</feature>
<evidence type="ECO:0000256" key="5">
    <source>
        <dbReference type="ARBA" id="ARBA00022989"/>
    </source>
</evidence>
<accession>Q0APD3</accession>
<keyword evidence="3 7" id="KW-0997">Cell inner membrane</keyword>
<keyword evidence="5 8" id="KW-1133">Transmembrane helix</keyword>
<comment type="function">
    <text evidence="7">Part of the tripartite ATP-independent periplasmic (TRAP) transport system.</text>
</comment>
<organism evidence="10 11">
    <name type="scientific">Maricaulis maris (strain MCS10)</name>
    <name type="common">Caulobacter maris</name>
    <dbReference type="NCBI Taxonomy" id="394221"/>
    <lineage>
        <taxon>Bacteria</taxon>
        <taxon>Pseudomonadati</taxon>
        <taxon>Pseudomonadota</taxon>
        <taxon>Alphaproteobacteria</taxon>
        <taxon>Maricaulales</taxon>
        <taxon>Maricaulaceae</taxon>
        <taxon>Maricaulis</taxon>
    </lineage>
</organism>
<dbReference type="AlphaFoldDB" id="Q0APD3"/>
<dbReference type="STRING" id="394221.Mmar10_1562"/>
<name>Q0APD3_MARMM</name>
<dbReference type="KEGG" id="mmr:Mmar10_1562"/>
<dbReference type="RefSeq" id="WP_011643501.1">
    <property type="nucleotide sequence ID" value="NC_008347.1"/>
</dbReference>
<dbReference type="PANTHER" id="PTHR33362">
    <property type="entry name" value="SIALIC ACID TRAP TRANSPORTER PERMEASE PROTEIN SIAT-RELATED"/>
    <property type="match status" value="1"/>
</dbReference>
<feature type="transmembrane region" description="Helical" evidence="8">
    <location>
        <begin position="110"/>
        <end position="138"/>
    </location>
</feature>
<feature type="transmembrane region" description="Helical" evidence="8">
    <location>
        <begin position="414"/>
        <end position="432"/>
    </location>
</feature>
<feature type="transmembrane region" description="Helical" evidence="8">
    <location>
        <begin position="467"/>
        <end position="487"/>
    </location>
</feature>
<dbReference type="Pfam" id="PF06808">
    <property type="entry name" value="DctM"/>
    <property type="match status" value="2"/>
</dbReference>
<gene>
    <name evidence="10" type="ordered locus">Mmar10_1562</name>
</gene>
<evidence type="ECO:0000313" key="10">
    <source>
        <dbReference type="EMBL" id="ABI65854.1"/>
    </source>
</evidence>
<keyword evidence="6 8" id="KW-0472">Membrane</keyword>
<dbReference type="InterPro" id="IPR004681">
    <property type="entry name" value="TRAP_DctM"/>
</dbReference>
<feature type="domain" description="TRAP C4-dicarboxylate transport system permease DctM subunit" evidence="9">
    <location>
        <begin position="292"/>
        <end position="520"/>
    </location>
</feature>
<protein>
    <submittedName>
        <fullName evidence="10">TRAP dicarboxylate transporter, DctM subunit</fullName>
    </submittedName>
</protein>
<feature type="transmembrane region" description="Helical" evidence="8">
    <location>
        <begin position="202"/>
        <end position="220"/>
    </location>
</feature>
<feature type="transmembrane region" description="Helical" evidence="8">
    <location>
        <begin position="499"/>
        <end position="521"/>
    </location>
</feature>
<evidence type="ECO:0000256" key="3">
    <source>
        <dbReference type="ARBA" id="ARBA00022519"/>
    </source>
</evidence>
<evidence type="ECO:0000256" key="7">
    <source>
        <dbReference type="RuleBase" id="RU369079"/>
    </source>
</evidence>
<dbReference type="Proteomes" id="UP000001964">
    <property type="component" value="Chromosome"/>
</dbReference>
<reference evidence="10 11" key="1">
    <citation type="submission" date="2006-08" db="EMBL/GenBank/DDBJ databases">
        <title>Complete sequence of Maricaulis maris MCS10.</title>
        <authorList>
            <consortium name="US DOE Joint Genome Institute"/>
            <person name="Copeland A."/>
            <person name="Lucas S."/>
            <person name="Lapidus A."/>
            <person name="Barry K."/>
            <person name="Detter J.C."/>
            <person name="Glavina del Rio T."/>
            <person name="Hammon N."/>
            <person name="Israni S."/>
            <person name="Dalin E."/>
            <person name="Tice H."/>
            <person name="Pitluck S."/>
            <person name="Saunders E."/>
            <person name="Brettin T."/>
            <person name="Bruce D."/>
            <person name="Han C."/>
            <person name="Tapia R."/>
            <person name="Gilna P."/>
            <person name="Schmutz J."/>
            <person name="Larimer F."/>
            <person name="Land M."/>
            <person name="Hauser L."/>
            <person name="Kyrpides N."/>
            <person name="Mikhailova N."/>
            <person name="Viollier P."/>
            <person name="Stephens C."/>
            <person name="Richardson P."/>
        </authorList>
    </citation>
    <scope>NUCLEOTIDE SEQUENCE [LARGE SCALE GENOMIC DNA]</scope>
    <source>
        <strain evidence="10 11">MCS10</strain>
    </source>
</reference>
<feature type="domain" description="TRAP C4-dicarboxylate transport system permease DctM subunit" evidence="9">
    <location>
        <begin position="14"/>
        <end position="289"/>
    </location>
</feature>
<dbReference type="GO" id="GO:0022857">
    <property type="term" value="F:transmembrane transporter activity"/>
    <property type="evidence" value="ECO:0007669"/>
    <property type="project" value="UniProtKB-UniRule"/>
</dbReference>
<evidence type="ECO:0000256" key="2">
    <source>
        <dbReference type="ARBA" id="ARBA00022475"/>
    </source>
</evidence>
<evidence type="ECO:0000313" key="11">
    <source>
        <dbReference type="Proteomes" id="UP000001964"/>
    </source>
</evidence>
<dbReference type="PANTHER" id="PTHR33362:SF7">
    <property type="entry name" value="SLL1103 PROTEIN"/>
    <property type="match status" value="1"/>
</dbReference>
<evidence type="ECO:0000256" key="8">
    <source>
        <dbReference type="SAM" id="Phobius"/>
    </source>
</evidence>
<feature type="transmembrane region" description="Helical" evidence="8">
    <location>
        <begin position="439"/>
        <end position="461"/>
    </location>
</feature>
<evidence type="ECO:0000259" key="9">
    <source>
        <dbReference type="Pfam" id="PF06808"/>
    </source>
</evidence>
<feature type="transmembrane region" description="Helical" evidence="8">
    <location>
        <begin position="241"/>
        <end position="268"/>
    </location>
</feature>
<dbReference type="OrthoDB" id="7339120at2"/>
<feature type="transmembrane region" description="Helical" evidence="8">
    <location>
        <begin position="336"/>
        <end position="358"/>
    </location>
</feature>
<evidence type="ECO:0000256" key="6">
    <source>
        <dbReference type="ARBA" id="ARBA00023136"/>
    </source>
</evidence>
<keyword evidence="11" id="KW-1185">Reference proteome</keyword>
<comment type="subcellular location">
    <subcellularLocation>
        <location evidence="1 7">Cell inner membrane</location>
        <topology evidence="1 7">Multi-pass membrane protein</topology>
    </subcellularLocation>
</comment>
<evidence type="ECO:0000256" key="4">
    <source>
        <dbReference type="ARBA" id="ARBA00022692"/>
    </source>
</evidence>
<sequence precursor="true">MALFIELLPFLMFLAAFAALLRGYPVAFTLAGVALGFALIGMAIGEFDPIHFRAFPQRIYGNLMEMDRQILVAVPLFVFMGVMLEKSKIAEELLEAMGALFGSMRGGLGISVVIVGGLLAASTGIVGATVVTMGLLSLPTMLKRGYDPALATGTIAASGTLGQIIPPSIVLVLLGDQISNAYQEAQRAQGIFSPDIVSVGDLFAGALIPGILLVTLYIGYQIVMAIMKPDSAPAAPAEGKVTLGGLLHALVPPLALIIGVLGSILTGLATPTEAAGVGAVGATFIAGARNAGRDSNPRLGQLVSYLGLAALLGLIALVVTANIGAERRLYVADLGALGGVLTGVFVAITLLGAGWSLIRLKRSGVLDEVMNSTAMISAMVFVILIGASLFSLIFRELGGDDTVAAALHAVPGGVFGAVAVVMLVMFILGFFLDFIEITFVVVPIVAPILLMMGVDPVWLGVLMAMNLQTSFLTPPFGFALFYLRGVAPKTVKTTDIYRGAIPFVIIQILAIIAVATFPWLATGLPQWLYG</sequence>